<sequence>MFVSELNGLEEQLEDLLGEEVCRIDCFAVKSASVVNKVDLRLSYHQIKMKSEDILKAIFRMQH</sequence>
<keyword evidence="2" id="KW-1185">Reference proteome</keyword>
<name>A0A392QY20_9FABA</name>
<feature type="non-terminal residue" evidence="1">
    <location>
        <position position="63"/>
    </location>
</feature>
<dbReference type="AlphaFoldDB" id="A0A392QY20"/>
<accession>A0A392QY20</accession>
<evidence type="ECO:0000313" key="2">
    <source>
        <dbReference type="Proteomes" id="UP000265520"/>
    </source>
</evidence>
<protein>
    <submittedName>
        <fullName evidence="1">Uncharacterized protein</fullName>
    </submittedName>
</protein>
<evidence type="ECO:0000313" key="1">
    <source>
        <dbReference type="EMBL" id="MCI28772.1"/>
    </source>
</evidence>
<dbReference type="Proteomes" id="UP000265520">
    <property type="component" value="Unassembled WGS sequence"/>
</dbReference>
<proteinExistence type="predicted"/>
<dbReference type="EMBL" id="LXQA010167885">
    <property type="protein sequence ID" value="MCI28772.1"/>
    <property type="molecule type" value="Genomic_DNA"/>
</dbReference>
<reference evidence="1 2" key="1">
    <citation type="journal article" date="2018" name="Front. Plant Sci.">
        <title>Red Clover (Trifolium pratense) and Zigzag Clover (T. medium) - A Picture of Genomic Similarities and Differences.</title>
        <authorList>
            <person name="Dluhosova J."/>
            <person name="Istvanek J."/>
            <person name="Nedelnik J."/>
            <person name="Repkova J."/>
        </authorList>
    </citation>
    <scope>NUCLEOTIDE SEQUENCE [LARGE SCALE GENOMIC DNA]</scope>
    <source>
        <strain evidence="2">cv. 10/8</strain>
        <tissue evidence="1">Leaf</tissue>
    </source>
</reference>
<organism evidence="1 2">
    <name type="scientific">Trifolium medium</name>
    <dbReference type="NCBI Taxonomy" id="97028"/>
    <lineage>
        <taxon>Eukaryota</taxon>
        <taxon>Viridiplantae</taxon>
        <taxon>Streptophyta</taxon>
        <taxon>Embryophyta</taxon>
        <taxon>Tracheophyta</taxon>
        <taxon>Spermatophyta</taxon>
        <taxon>Magnoliopsida</taxon>
        <taxon>eudicotyledons</taxon>
        <taxon>Gunneridae</taxon>
        <taxon>Pentapetalae</taxon>
        <taxon>rosids</taxon>
        <taxon>fabids</taxon>
        <taxon>Fabales</taxon>
        <taxon>Fabaceae</taxon>
        <taxon>Papilionoideae</taxon>
        <taxon>50 kb inversion clade</taxon>
        <taxon>NPAAA clade</taxon>
        <taxon>Hologalegina</taxon>
        <taxon>IRL clade</taxon>
        <taxon>Trifolieae</taxon>
        <taxon>Trifolium</taxon>
    </lineage>
</organism>
<comment type="caution">
    <text evidence="1">The sequence shown here is derived from an EMBL/GenBank/DDBJ whole genome shotgun (WGS) entry which is preliminary data.</text>
</comment>